<sequence>MSITESGLRRVTVYTDRAHADLTLPAAVPVAALIVGIADLVPHRESLRPYRLCEPGRSALDGTRTLAQHGIPDGAVLVLTHTEGVDPDVVFDDPAEQVAAGVRAAARPWTPVARRLTAALAASVLVGVAGFAAVPGGPGLPNALLGVAAAGTVALLAVPPSGCGSPARIMLCCLAGLAVLFAVVGMAVAVTGISVQAAGSAAGVVAVGLIRVAGRVAAGFAGLSRRPDAAPPRVDCAHDLLSGLVAASAVMVVLGTAGAVAGAPVSGVPRTVGVVFAAVAGATLVLRARSHTDGVQIAILVAGGVAATGIALLAAVSVARPCSAAVAVTLAGAALGVGFTGARSPVARRGAEVLEGLALGSLVPLACWLCGVYGVARGLSLG</sequence>
<protein>
    <recommendedName>
        <fullName evidence="2">EccD-like transmembrane domain-containing protein</fullName>
    </recommendedName>
</protein>
<name>A0A1X1YRK5_9MYCO</name>
<evidence type="ECO:0000259" key="2">
    <source>
        <dbReference type="Pfam" id="PF19053"/>
    </source>
</evidence>
<feature type="transmembrane region" description="Helical" evidence="1">
    <location>
        <begin position="140"/>
        <end position="158"/>
    </location>
</feature>
<dbReference type="RefSeq" id="WP_165759144.1">
    <property type="nucleotide sequence ID" value="NZ_JACKVG010000012.1"/>
</dbReference>
<accession>A0A1X1YRK5</accession>
<organism evidence="3 4">
    <name type="scientific">Mycolicibacter longobardus</name>
    <dbReference type="NCBI Taxonomy" id="1108812"/>
    <lineage>
        <taxon>Bacteria</taxon>
        <taxon>Bacillati</taxon>
        <taxon>Actinomycetota</taxon>
        <taxon>Actinomycetes</taxon>
        <taxon>Mycobacteriales</taxon>
        <taxon>Mycobacteriaceae</taxon>
        <taxon>Mycolicibacter</taxon>
    </lineage>
</organism>
<feature type="transmembrane region" description="Helical" evidence="1">
    <location>
        <begin position="201"/>
        <end position="220"/>
    </location>
</feature>
<gene>
    <name evidence="3" type="ORF">AWC16_02900</name>
</gene>
<dbReference type="InterPro" id="IPR044049">
    <property type="entry name" value="EccD_transm"/>
</dbReference>
<dbReference type="InterPro" id="IPR024962">
    <property type="entry name" value="YukD-like"/>
</dbReference>
<keyword evidence="1" id="KW-0472">Membrane</keyword>
<dbReference type="Pfam" id="PF08817">
    <property type="entry name" value="YukD"/>
    <property type="match status" value="1"/>
</dbReference>
<feature type="domain" description="EccD-like transmembrane" evidence="2">
    <location>
        <begin position="113"/>
        <end position="379"/>
    </location>
</feature>
<feature type="transmembrane region" description="Helical" evidence="1">
    <location>
        <begin position="267"/>
        <end position="286"/>
    </location>
</feature>
<dbReference type="Proteomes" id="UP000193866">
    <property type="component" value="Unassembled WGS sequence"/>
</dbReference>
<evidence type="ECO:0000256" key="1">
    <source>
        <dbReference type="SAM" id="Phobius"/>
    </source>
</evidence>
<feature type="transmembrane region" description="Helical" evidence="1">
    <location>
        <begin position="298"/>
        <end position="318"/>
    </location>
</feature>
<keyword evidence="1" id="KW-0812">Transmembrane</keyword>
<dbReference type="STRING" id="1108812.AWC16_02900"/>
<feature type="transmembrane region" description="Helical" evidence="1">
    <location>
        <begin position="354"/>
        <end position="376"/>
    </location>
</feature>
<dbReference type="Pfam" id="PF19053">
    <property type="entry name" value="EccD"/>
    <property type="match status" value="1"/>
</dbReference>
<feature type="transmembrane region" description="Helical" evidence="1">
    <location>
        <begin position="170"/>
        <end position="195"/>
    </location>
</feature>
<evidence type="ECO:0000313" key="3">
    <source>
        <dbReference type="EMBL" id="ORW13736.1"/>
    </source>
</evidence>
<keyword evidence="4" id="KW-1185">Reference proteome</keyword>
<dbReference type="EMBL" id="LQPG01000007">
    <property type="protein sequence ID" value="ORW13736.1"/>
    <property type="molecule type" value="Genomic_DNA"/>
</dbReference>
<reference evidence="3 4" key="1">
    <citation type="submission" date="2016-01" db="EMBL/GenBank/DDBJ databases">
        <title>The new phylogeny of the genus Mycobacterium.</title>
        <authorList>
            <person name="Tarcisio F."/>
            <person name="Conor M."/>
            <person name="Antonella G."/>
            <person name="Elisabetta G."/>
            <person name="Giulia F.S."/>
            <person name="Sara T."/>
            <person name="Anna F."/>
            <person name="Clotilde B."/>
            <person name="Roberto B."/>
            <person name="Veronica D.S."/>
            <person name="Fabio R."/>
            <person name="Monica P."/>
            <person name="Olivier J."/>
            <person name="Enrico T."/>
            <person name="Nicola S."/>
        </authorList>
    </citation>
    <scope>NUCLEOTIDE SEQUENCE [LARGE SCALE GENOMIC DNA]</scope>
    <source>
        <strain evidence="3 4">DSM 45394</strain>
    </source>
</reference>
<dbReference type="Gene3D" id="3.10.20.90">
    <property type="entry name" value="Phosphatidylinositol 3-kinase Catalytic Subunit, Chain A, domain 1"/>
    <property type="match status" value="1"/>
</dbReference>
<comment type="caution">
    <text evidence="3">The sequence shown here is derived from an EMBL/GenBank/DDBJ whole genome shotgun (WGS) entry which is preliminary data.</text>
</comment>
<feature type="transmembrane region" description="Helical" evidence="1">
    <location>
        <begin position="324"/>
        <end position="342"/>
    </location>
</feature>
<evidence type="ECO:0000313" key="4">
    <source>
        <dbReference type="Proteomes" id="UP000193866"/>
    </source>
</evidence>
<dbReference type="AlphaFoldDB" id="A0A1X1YRK5"/>
<feature type="transmembrane region" description="Helical" evidence="1">
    <location>
        <begin position="240"/>
        <end position="261"/>
    </location>
</feature>
<feature type="transmembrane region" description="Helical" evidence="1">
    <location>
        <begin position="116"/>
        <end position="134"/>
    </location>
</feature>
<keyword evidence="1" id="KW-1133">Transmembrane helix</keyword>
<proteinExistence type="predicted"/>